<sequence length="304" mass="34338">MDSRTPPSHSVAALTTPWLQVGTETDAHIIDRLINERSTHLSQKFYWPVLRPILLRFLHYKQAIRMADEVGTLSGWDAMQYLSRLLDLDVTVEHLDRVPEKGAFILAPSHPTGIADGVAVFDALKERRADMAIFANRDAIRVIPRLDEIVIPVEWRQHEKSHSKSRDTLVMTARAFQDGRAVVLFPSGRIASWKDGALTERPWQASVVSLAKRFNCPVVPVHLSARNSGLFYFLARFSTELRDMTLFHELLNKEGRSFHLRIGKPIDPSLLNGDPADVTVQLQKFTVETLKGDADAEFQAVARK</sequence>
<comment type="caution">
    <text evidence="2">The sequence shown here is derived from an EMBL/GenBank/DDBJ whole genome shotgun (WGS) entry which is preliminary data.</text>
</comment>
<evidence type="ECO:0000313" key="2">
    <source>
        <dbReference type="EMBL" id="GHC73842.1"/>
    </source>
</evidence>
<proteinExistence type="predicted"/>
<keyword evidence="2" id="KW-0012">Acyltransferase</keyword>
<dbReference type="InterPro" id="IPR002123">
    <property type="entry name" value="Plipid/glycerol_acylTrfase"/>
</dbReference>
<evidence type="ECO:0000313" key="3">
    <source>
        <dbReference type="Proteomes" id="UP000641137"/>
    </source>
</evidence>
<evidence type="ECO:0000259" key="1">
    <source>
        <dbReference type="SMART" id="SM00563"/>
    </source>
</evidence>
<gene>
    <name evidence="2" type="ORF">GCM10010136_22310</name>
</gene>
<dbReference type="EMBL" id="BMZO01000007">
    <property type="protein sequence ID" value="GHC73842.1"/>
    <property type="molecule type" value="Genomic_DNA"/>
</dbReference>
<dbReference type="SUPFAM" id="SSF69593">
    <property type="entry name" value="Glycerol-3-phosphate (1)-acyltransferase"/>
    <property type="match status" value="1"/>
</dbReference>
<name>A0A8J3DNE9_9HYPH</name>
<dbReference type="Proteomes" id="UP000641137">
    <property type="component" value="Unassembled WGS sequence"/>
</dbReference>
<protein>
    <submittedName>
        <fullName evidence="2">Acyltransferase</fullName>
    </submittedName>
</protein>
<accession>A0A8J3DNE9</accession>
<dbReference type="SMART" id="SM00563">
    <property type="entry name" value="PlsC"/>
    <property type="match status" value="1"/>
</dbReference>
<organism evidence="2 3">
    <name type="scientific">Limoniibacter endophyticus</name>
    <dbReference type="NCBI Taxonomy" id="1565040"/>
    <lineage>
        <taxon>Bacteria</taxon>
        <taxon>Pseudomonadati</taxon>
        <taxon>Pseudomonadota</taxon>
        <taxon>Alphaproteobacteria</taxon>
        <taxon>Hyphomicrobiales</taxon>
        <taxon>Bartonellaceae</taxon>
        <taxon>Limoniibacter</taxon>
    </lineage>
</organism>
<dbReference type="GO" id="GO:0016746">
    <property type="term" value="F:acyltransferase activity"/>
    <property type="evidence" value="ECO:0007669"/>
    <property type="project" value="UniProtKB-KW"/>
</dbReference>
<dbReference type="AlphaFoldDB" id="A0A8J3DNE9"/>
<reference evidence="2" key="2">
    <citation type="submission" date="2020-09" db="EMBL/GenBank/DDBJ databases">
        <authorList>
            <person name="Sun Q."/>
            <person name="Kim S."/>
        </authorList>
    </citation>
    <scope>NUCLEOTIDE SEQUENCE</scope>
    <source>
        <strain evidence="2">KCTC 42097</strain>
    </source>
</reference>
<keyword evidence="2" id="KW-0808">Transferase</keyword>
<feature type="domain" description="Phospholipid/glycerol acyltransferase" evidence="1">
    <location>
        <begin position="104"/>
        <end position="226"/>
    </location>
</feature>
<keyword evidence="3" id="KW-1185">Reference proteome</keyword>
<reference evidence="2" key="1">
    <citation type="journal article" date="2014" name="Int. J. Syst. Evol. Microbiol.">
        <title>Complete genome sequence of Corynebacterium casei LMG S-19264T (=DSM 44701T), isolated from a smear-ripened cheese.</title>
        <authorList>
            <consortium name="US DOE Joint Genome Institute (JGI-PGF)"/>
            <person name="Walter F."/>
            <person name="Albersmeier A."/>
            <person name="Kalinowski J."/>
            <person name="Ruckert C."/>
        </authorList>
    </citation>
    <scope>NUCLEOTIDE SEQUENCE</scope>
    <source>
        <strain evidence="2">KCTC 42097</strain>
    </source>
</reference>
<dbReference type="Pfam" id="PF01553">
    <property type="entry name" value="Acyltransferase"/>
    <property type="match status" value="1"/>
</dbReference>
<dbReference type="RefSeq" id="WP_189490119.1">
    <property type="nucleotide sequence ID" value="NZ_BMZO01000007.1"/>
</dbReference>